<evidence type="ECO:0000313" key="6">
    <source>
        <dbReference type="EMBL" id="GIH28499.1"/>
    </source>
</evidence>
<keyword evidence="7" id="KW-1185">Reference proteome</keyword>
<organism evidence="6 7">
    <name type="scientific">Acrocarpospora phusangensis</name>
    <dbReference type="NCBI Taxonomy" id="1070424"/>
    <lineage>
        <taxon>Bacteria</taxon>
        <taxon>Bacillati</taxon>
        <taxon>Actinomycetota</taxon>
        <taxon>Actinomycetes</taxon>
        <taxon>Streptosporangiales</taxon>
        <taxon>Streptosporangiaceae</taxon>
        <taxon>Acrocarpospora</taxon>
    </lineage>
</organism>
<comment type="caution">
    <text evidence="6">The sequence shown here is derived from an EMBL/GenBank/DDBJ whole genome shotgun (WGS) entry which is preliminary data.</text>
</comment>
<dbReference type="InterPro" id="IPR020084">
    <property type="entry name" value="NUDIX_hydrolase_CS"/>
</dbReference>
<dbReference type="InterPro" id="IPR015797">
    <property type="entry name" value="NUDIX_hydrolase-like_dom_sf"/>
</dbReference>
<protein>
    <submittedName>
        <fullName evidence="6">NUDIX hydrolase</fullName>
    </submittedName>
</protein>
<dbReference type="PROSITE" id="PS00893">
    <property type="entry name" value="NUDIX_BOX"/>
    <property type="match status" value="1"/>
</dbReference>
<dbReference type="Pfam" id="PF00293">
    <property type="entry name" value="NUDIX"/>
    <property type="match status" value="1"/>
</dbReference>
<dbReference type="InterPro" id="IPR000086">
    <property type="entry name" value="NUDIX_hydrolase_dom"/>
</dbReference>
<evidence type="ECO:0000256" key="2">
    <source>
        <dbReference type="ARBA" id="ARBA00005582"/>
    </source>
</evidence>
<comment type="similarity">
    <text evidence="2 4">Belongs to the Nudix hydrolase family.</text>
</comment>
<reference evidence="6" key="1">
    <citation type="submission" date="2021-01" db="EMBL/GenBank/DDBJ databases">
        <title>Whole genome shotgun sequence of Acrocarpospora phusangensis NBRC 108782.</title>
        <authorList>
            <person name="Komaki H."/>
            <person name="Tamura T."/>
        </authorList>
    </citation>
    <scope>NUCLEOTIDE SEQUENCE</scope>
    <source>
        <strain evidence="6">NBRC 108782</strain>
    </source>
</reference>
<dbReference type="CDD" id="cd02883">
    <property type="entry name" value="NUDIX_Hydrolase"/>
    <property type="match status" value="1"/>
</dbReference>
<dbReference type="SUPFAM" id="SSF55811">
    <property type="entry name" value="Nudix"/>
    <property type="match status" value="1"/>
</dbReference>
<comment type="cofactor">
    <cofactor evidence="1">
        <name>Mg(2+)</name>
        <dbReference type="ChEBI" id="CHEBI:18420"/>
    </cofactor>
</comment>
<evidence type="ECO:0000313" key="7">
    <source>
        <dbReference type="Proteomes" id="UP000640052"/>
    </source>
</evidence>
<name>A0A919QG44_9ACTN</name>
<proteinExistence type="inferred from homology"/>
<evidence type="ECO:0000259" key="5">
    <source>
        <dbReference type="PROSITE" id="PS51462"/>
    </source>
</evidence>
<accession>A0A919QG44</accession>
<dbReference type="PRINTS" id="PR00502">
    <property type="entry name" value="NUDIXFAMILY"/>
</dbReference>
<dbReference type="PROSITE" id="PS51462">
    <property type="entry name" value="NUDIX"/>
    <property type="match status" value="1"/>
</dbReference>
<dbReference type="PANTHER" id="PTHR43046:SF16">
    <property type="entry name" value="ADP-RIBOSE PYROPHOSPHATASE YJHB-RELATED"/>
    <property type="match status" value="1"/>
</dbReference>
<gene>
    <name evidence="6" type="ORF">Aph01nite_68090</name>
</gene>
<evidence type="ECO:0000256" key="3">
    <source>
        <dbReference type="ARBA" id="ARBA00022801"/>
    </source>
</evidence>
<feature type="domain" description="Nudix hydrolase" evidence="5">
    <location>
        <begin position="18"/>
        <end position="149"/>
    </location>
</feature>
<dbReference type="RefSeq" id="WP_204045112.1">
    <property type="nucleotide sequence ID" value="NZ_BOOA01000083.1"/>
</dbReference>
<dbReference type="AlphaFoldDB" id="A0A919QG44"/>
<keyword evidence="3 4" id="KW-0378">Hydrolase</keyword>
<evidence type="ECO:0000256" key="1">
    <source>
        <dbReference type="ARBA" id="ARBA00001946"/>
    </source>
</evidence>
<dbReference type="EMBL" id="BOOA01000083">
    <property type="protein sequence ID" value="GIH28499.1"/>
    <property type="molecule type" value="Genomic_DNA"/>
</dbReference>
<evidence type="ECO:0000256" key="4">
    <source>
        <dbReference type="RuleBase" id="RU003476"/>
    </source>
</evidence>
<dbReference type="PANTHER" id="PTHR43046">
    <property type="entry name" value="GDP-MANNOSE MANNOSYL HYDROLASE"/>
    <property type="match status" value="1"/>
</dbReference>
<sequence length="166" mass="18142">MGQRIDFYDDPDAPAPNSLVPSVNVVVTNTAGDILMICRSDNGNWAVPGGSIDLGESLPAAAVRETLEETGIECEITGLVGTYTDPRHVILYTSNGEARQEFSIVVTAVAVAGEPTPSSESTQVRWVPRDQVRELRMDRSMRLRIGHYLDQHQNRSLDQASQPHIG</sequence>
<dbReference type="Proteomes" id="UP000640052">
    <property type="component" value="Unassembled WGS sequence"/>
</dbReference>
<dbReference type="Gene3D" id="3.90.79.10">
    <property type="entry name" value="Nucleoside Triphosphate Pyrophosphohydrolase"/>
    <property type="match status" value="1"/>
</dbReference>
<dbReference type="GO" id="GO:0016787">
    <property type="term" value="F:hydrolase activity"/>
    <property type="evidence" value="ECO:0007669"/>
    <property type="project" value="UniProtKB-KW"/>
</dbReference>
<dbReference type="InterPro" id="IPR020476">
    <property type="entry name" value="Nudix_hydrolase"/>
</dbReference>